<protein>
    <submittedName>
        <fullName evidence="1">Uncharacterized protein</fullName>
    </submittedName>
</protein>
<name>A0A239G0W6_9BACT</name>
<accession>A0A239G0W6</accession>
<proteinExistence type="predicted"/>
<evidence type="ECO:0000313" key="1">
    <source>
        <dbReference type="EMBL" id="SNS62348.1"/>
    </source>
</evidence>
<evidence type="ECO:0000313" key="2">
    <source>
        <dbReference type="Proteomes" id="UP000198480"/>
    </source>
</evidence>
<dbReference type="EMBL" id="FZOK01000014">
    <property type="protein sequence ID" value="SNS62348.1"/>
    <property type="molecule type" value="Genomic_DNA"/>
</dbReference>
<sequence length="38" mass="4107">MEINQSGIGEINVMKLASARHIAEKKNIPKAKGGEIET</sequence>
<reference evidence="2" key="1">
    <citation type="submission" date="2017-06" db="EMBL/GenBank/DDBJ databases">
        <authorList>
            <person name="Varghese N."/>
            <person name="Submissions S."/>
        </authorList>
    </citation>
    <scope>NUCLEOTIDE SEQUENCE [LARGE SCALE GENOMIC DNA]</scope>
    <source>
        <strain evidence="2">5C</strain>
    </source>
</reference>
<dbReference type="AlphaFoldDB" id="A0A239G0W6"/>
<keyword evidence="2" id="KW-1185">Reference proteome</keyword>
<gene>
    <name evidence="1" type="ORF">SAMN06295967_11445</name>
</gene>
<dbReference type="Proteomes" id="UP000198480">
    <property type="component" value="Unassembled WGS sequence"/>
</dbReference>
<organism evidence="1 2">
    <name type="scientific">Belliella buryatensis</name>
    <dbReference type="NCBI Taxonomy" id="1500549"/>
    <lineage>
        <taxon>Bacteria</taxon>
        <taxon>Pseudomonadati</taxon>
        <taxon>Bacteroidota</taxon>
        <taxon>Cytophagia</taxon>
        <taxon>Cytophagales</taxon>
        <taxon>Cyclobacteriaceae</taxon>
        <taxon>Belliella</taxon>
    </lineage>
</organism>